<dbReference type="EMBL" id="BMNH01000057">
    <property type="protein sequence ID" value="GGO83681.1"/>
    <property type="molecule type" value="Genomic_DNA"/>
</dbReference>
<dbReference type="RefSeq" id="WP_225264398.1">
    <property type="nucleotide sequence ID" value="NZ_BMNH01000057.1"/>
</dbReference>
<evidence type="ECO:0000256" key="1">
    <source>
        <dbReference type="SAM" id="MobiDB-lite"/>
    </source>
</evidence>
<sequence>MFPGQQRSSILGSGCGAPVRALSPTKLSSGGDWITVGSDRVARLDVRATIRTHDDELVFLTVTGRATMSDEVINRLFAGETIGWEEMHARSAPLFETGADGYAWLNSAAAVKNCPSTTSTTRLQHPMISGSHTFASGGCPREASSHRRRRVREEGGA</sequence>
<feature type="region of interest" description="Disordered" evidence="1">
    <location>
        <begin position="132"/>
        <end position="157"/>
    </location>
</feature>
<dbReference type="AlphaFoldDB" id="A0A918DUE3"/>
<accession>A0A918DUE3</accession>
<dbReference type="PANTHER" id="PTHR37315:SF1">
    <property type="entry name" value="UPF0311 PROTEIN BLR7842"/>
    <property type="match status" value="1"/>
</dbReference>
<keyword evidence="3" id="KW-1185">Reference proteome</keyword>
<comment type="caution">
    <text evidence="2">The sequence shown here is derived from an EMBL/GenBank/DDBJ whole genome shotgun (WGS) entry which is preliminary data.</text>
</comment>
<dbReference type="Proteomes" id="UP000646523">
    <property type="component" value="Unassembled WGS sequence"/>
</dbReference>
<dbReference type="PANTHER" id="PTHR37315">
    <property type="entry name" value="UPF0311 PROTEIN BLR7842"/>
    <property type="match status" value="1"/>
</dbReference>
<gene>
    <name evidence="2" type="ORF">GCM10012289_77660</name>
</gene>
<dbReference type="Pfam" id="PF11578">
    <property type="entry name" value="DUF3237"/>
    <property type="match status" value="1"/>
</dbReference>
<dbReference type="InterPro" id="IPR020915">
    <property type="entry name" value="UPF0311"/>
</dbReference>
<proteinExistence type="predicted"/>
<reference evidence="2" key="2">
    <citation type="submission" date="2020-09" db="EMBL/GenBank/DDBJ databases">
        <authorList>
            <person name="Sun Q."/>
            <person name="Zhou Y."/>
        </authorList>
    </citation>
    <scope>NUCLEOTIDE SEQUENCE</scope>
    <source>
        <strain evidence="2">CGMCC 4.7368</strain>
    </source>
</reference>
<evidence type="ECO:0000313" key="2">
    <source>
        <dbReference type="EMBL" id="GGO83681.1"/>
    </source>
</evidence>
<evidence type="ECO:0000313" key="3">
    <source>
        <dbReference type="Proteomes" id="UP000646523"/>
    </source>
</evidence>
<reference evidence="2" key="1">
    <citation type="journal article" date="2014" name="Int. J. Syst. Evol. Microbiol.">
        <title>Complete genome sequence of Corynebacterium casei LMG S-19264T (=DSM 44701T), isolated from a smear-ripened cheese.</title>
        <authorList>
            <consortium name="US DOE Joint Genome Institute (JGI-PGF)"/>
            <person name="Walter F."/>
            <person name="Albersmeier A."/>
            <person name="Kalinowski J."/>
            <person name="Ruckert C."/>
        </authorList>
    </citation>
    <scope>NUCLEOTIDE SEQUENCE</scope>
    <source>
        <strain evidence="2">CGMCC 4.7368</strain>
    </source>
</reference>
<protein>
    <submittedName>
        <fullName evidence="2">Uncharacterized protein</fullName>
    </submittedName>
</protein>
<organism evidence="2 3">
    <name type="scientific">Nonomuraea cavernae</name>
    <dbReference type="NCBI Taxonomy" id="2045107"/>
    <lineage>
        <taxon>Bacteria</taxon>
        <taxon>Bacillati</taxon>
        <taxon>Actinomycetota</taxon>
        <taxon>Actinomycetes</taxon>
        <taxon>Streptosporangiales</taxon>
        <taxon>Streptosporangiaceae</taxon>
        <taxon>Nonomuraea</taxon>
    </lineage>
</organism>
<dbReference type="Gene3D" id="2.40.160.20">
    <property type="match status" value="1"/>
</dbReference>
<name>A0A918DUE3_9ACTN</name>